<reference evidence="9 10" key="1">
    <citation type="submission" date="2016-06" db="EMBL/GenBank/DDBJ databases">
        <authorList>
            <person name="Kjaerup R.B."/>
            <person name="Dalgaard T.S."/>
            <person name="Juul-Madsen H.R."/>
        </authorList>
    </citation>
    <scope>NUCLEOTIDE SEQUENCE [LARGE SCALE GENOMIC DNA]</scope>
    <source>
        <strain evidence="9 10">DSM 43821</strain>
    </source>
</reference>
<organism evidence="9 10">
    <name type="scientific">Micromonospora purpureochromogenes</name>
    <dbReference type="NCBI Taxonomy" id="47872"/>
    <lineage>
        <taxon>Bacteria</taxon>
        <taxon>Bacillati</taxon>
        <taxon>Actinomycetota</taxon>
        <taxon>Actinomycetes</taxon>
        <taxon>Micromonosporales</taxon>
        <taxon>Micromonosporaceae</taxon>
        <taxon>Micromonospora</taxon>
    </lineage>
</organism>
<dbReference type="Proteomes" id="UP000198228">
    <property type="component" value="Chromosome I"/>
</dbReference>
<evidence type="ECO:0000256" key="6">
    <source>
        <dbReference type="ARBA" id="ARBA00023136"/>
    </source>
</evidence>
<keyword evidence="6 7" id="KW-0472">Membrane</keyword>
<evidence type="ECO:0000256" key="2">
    <source>
        <dbReference type="ARBA" id="ARBA00010792"/>
    </source>
</evidence>
<comment type="similarity">
    <text evidence="2">Belongs to the DedA family.</text>
</comment>
<keyword evidence="4 7" id="KW-0812">Transmembrane</keyword>
<comment type="subcellular location">
    <subcellularLocation>
        <location evidence="1">Cell membrane</location>
        <topology evidence="1">Multi-pass membrane protein</topology>
    </subcellularLocation>
</comment>
<feature type="domain" description="VTT" evidence="8">
    <location>
        <begin position="65"/>
        <end position="180"/>
    </location>
</feature>
<feature type="transmembrane region" description="Helical" evidence="7">
    <location>
        <begin position="156"/>
        <end position="178"/>
    </location>
</feature>
<evidence type="ECO:0000256" key="3">
    <source>
        <dbReference type="ARBA" id="ARBA00022475"/>
    </source>
</evidence>
<dbReference type="RefSeq" id="WP_088961510.1">
    <property type="nucleotide sequence ID" value="NZ_LT607410.1"/>
</dbReference>
<dbReference type="PANTHER" id="PTHR42709:SF6">
    <property type="entry name" value="UNDECAPRENYL PHOSPHATE TRANSPORTER A"/>
    <property type="match status" value="1"/>
</dbReference>
<evidence type="ECO:0000313" key="9">
    <source>
        <dbReference type="EMBL" id="SCF11403.1"/>
    </source>
</evidence>
<dbReference type="EMBL" id="LT607410">
    <property type="protein sequence ID" value="SCF11403.1"/>
    <property type="molecule type" value="Genomic_DNA"/>
</dbReference>
<dbReference type="PANTHER" id="PTHR42709">
    <property type="entry name" value="ALKALINE PHOSPHATASE LIKE PROTEIN"/>
    <property type="match status" value="1"/>
</dbReference>
<evidence type="ECO:0000256" key="4">
    <source>
        <dbReference type="ARBA" id="ARBA00022692"/>
    </source>
</evidence>
<dbReference type="InterPro" id="IPR051311">
    <property type="entry name" value="DedA_domain"/>
</dbReference>
<dbReference type="GO" id="GO:0005886">
    <property type="term" value="C:plasma membrane"/>
    <property type="evidence" value="ECO:0007669"/>
    <property type="project" value="UniProtKB-SubCell"/>
</dbReference>
<keyword evidence="3" id="KW-1003">Cell membrane</keyword>
<feature type="transmembrane region" description="Helical" evidence="7">
    <location>
        <begin position="128"/>
        <end position="150"/>
    </location>
</feature>
<proteinExistence type="inferred from homology"/>
<evidence type="ECO:0000256" key="7">
    <source>
        <dbReference type="SAM" id="Phobius"/>
    </source>
</evidence>
<feature type="transmembrane region" description="Helical" evidence="7">
    <location>
        <begin position="76"/>
        <end position="101"/>
    </location>
</feature>
<evidence type="ECO:0000256" key="1">
    <source>
        <dbReference type="ARBA" id="ARBA00004651"/>
    </source>
</evidence>
<evidence type="ECO:0000256" key="5">
    <source>
        <dbReference type="ARBA" id="ARBA00022989"/>
    </source>
</evidence>
<evidence type="ECO:0000313" key="10">
    <source>
        <dbReference type="Proteomes" id="UP000198228"/>
    </source>
</evidence>
<accession>A0A1C4XSE0</accession>
<dbReference type="InterPro" id="IPR032816">
    <property type="entry name" value="VTT_dom"/>
</dbReference>
<dbReference type="AlphaFoldDB" id="A0A1C4XSE0"/>
<evidence type="ECO:0000259" key="8">
    <source>
        <dbReference type="Pfam" id="PF09335"/>
    </source>
</evidence>
<name>A0A1C4XSE0_9ACTN</name>
<dbReference type="Pfam" id="PF09335">
    <property type="entry name" value="VTT_dom"/>
    <property type="match status" value="1"/>
</dbReference>
<gene>
    <name evidence="9" type="ORF">GA0074696_2811</name>
</gene>
<keyword evidence="5 7" id="KW-1133">Transmembrane helix</keyword>
<sequence length="187" mass="18913">MSQPRHWGYPLLLTGLPAALLAVFGAVQALEAPLLTDPSPLLGRAGPVAAATSLALLLADVALPVPSSLVMVANGALFGVLPGTLLSLLGGLGATLVAFGLGRRSRGLLARTTTSAQRARAERLLNRYGLLAVLVTRPVPVLAETVALLAGTTTLGWWRVTLASAAGVLPAALIYAAAGATAQRGLS</sequence>
<protein>
    <submittedName>
        <fullName evidence="9">Uncharacterized membrane protein YdjX, TVP38/TMEM64 family, SNARE-associated domain</fullName>
    </submittedName>
</protein>